<dbReference type="OrthoDB" id="3287447at2"/>
<dbReference type="Proteomes" id="UP000249341">
    <property type="component" value="Unassembled WGS sequence"/>
</dbReference>
<proteinExistence type="predicted"/>
<keyword evidence="1" id="KW-1133">Transmembrane helix</keyword>
<dbReference type="EMBL" id="QLMJ01000001">
    <property type="protein sequence ID" value="RAK43104.1"/>
    <property type="molecule type" value="Genomic_DNA"/>
</dbReference>
<evidence type="ECO:0000256" key="1">
    <source>
        <dbReference type="SAM" id="Phobius"/>
    </source>
</evidence>
<sequence>MADRENTDSTIPSLISSAWRTAPPVLRRFTYWVWSLGTVAVILAITADVQNRWGSLQFVTNILAELICGLFALPLALVIIARLAEYQVKELERVRLKARYGAALEQLTASVRTTSDYVQDLVQEVSASTNAFVEAARVVNGRLADPERALESAHLLQAHMDSQQWLFYERVVTPLRIDGNHLRALLSERVRNGEPTVESARFERIWNELESALRHQRQIMSTGHQELARGVPNANRATRLRNAAIVHLHSVDHLLQLCGELEAFATEARELLAGPESP</sequence>
<feature type="transmembrane region" description="Helical" evidence="1">
    <location>
        <begin position="29"/>
        <end position="47"/>
    </location>
</feature>
<comment type="caution">
    <text evidence="2">The sequence shown here is derived from an EMBL/GenBank/DDBJ whole genome shotgun (WGS) entry which is preliminary data.</text>
</comment>
<gene>
    <name evidence="2" type="ORF">B0I29_101234</name>
</gene>
<evidence type="ECO:0000313" key="3">
    <source>
        <dbReference type="Proteomes" id="UP000249341"/>
    </source>
</evidence>
<dbReference type="RefSeq" id="WP_111646911.1">
    <property type="nucleotide sequence ID" value="NZ_JACHWI010000001.1"/>
</dbReference>
<keyword evidence="1" id="KW-0472">Membrane</keyword>
<keyword evidence="1" id="KW-0812">Transmembrane</keyword>
<dbReference type="AlphaFoldDB" id="A0A327ZNZ7"/>
<accession>A0A327ZNZ7</accession>
<reference evidence="2 3" key="1">
    <citation type="submission" date="2018-06" db="EMBL/GenBank/DDBJ databases">
        <title>Genomic Encyclopedia of Type Strains, Phase III (KMG-III): the genomes of soil and plant-associated and newly described type strains.</title>
        <authorList>
            <person name="Whitman W."/>
        </authorList>
    </citation>
    <scope>NUCLEOTIDE SEQUENCE [LARGE SCALE GENOMIC DNA]</scope>
    <source>
        <strain evidence="2 3">CGMCC 4.7090</strain>
    </source>
</reference>
<feature type="transmembrane region" description="Helical" evidence="1">
    <location>
        <begin position="62"/>
        <end position="84"/>
    </location>
</feature>
<protein>
    <submittedName>
        <fullName evidence="2">Uncharacterized protein</fullName>
    </submittedName>
</protein>
<organism evidence="2 3">
    <name type="scientific">Actinoplanes lutulentus</name>
    <dbReference type="NCBI Taxonomy" id="1287878"/>
    <lineage>
        <taxon>Bacteria</taxon>
        <taxon>Bacillati</taxon>
        <taxon>Actinomycetota</taxon>
        <taxon>Actinomycetes</taxon>
        <taxon>Micromonosporales</taxon>
        <taxon>Micromonosporaceae</taxon>
        <taxon>Actinoplanes</taxon>
    </lineage>
</organism>
<keyword evidence="3" id="KW-1185">Reference proteome</keyword>
<name>A0A327ZNZ7_9ACTN</name>
<evidence type="ECO:0000313" key="2">
    <source>
        <dbReference type="EMBL" id="RAK43104.1"/>
    </source>
</evidence>